<dbReference type="Proteomes" id="UP001222325">
    <property type="component" value="Unassembled WGS sequence"/>
</dbReference>
<evidence type="ECO:0000256" key="1">
    <source>
        <dbReference type="SAM" id="MobiDB-lite"/>
    </source>
</evidence>
<feature type="non-terminal residue" evidence="2">
    <location>
        <position position="177"/>
    </location>
</feature>
<keyword evidence="3" id="KW-1185">Reference proteome</keyword>
<name>A0AAD6UIR8_9AGAR</name>
<evidence type="ECO:0000313" key="2">
    <source>
        <dbReference type="EMBL" id="KAJ7103999.1"/>
    </source>
</evidence>
<feature type="region of interest" description="Disordered" evidence="1">
    <location>
        <begin position="1"/>
        <end position="26"/>
    </location>
</feature>
<organism evidence="2 3">
    <name type="scientific">Mycena belliarum</name>
    <dbReference type="NCBI Taxonomy" id="1033014"/>
    <lineage>
        <taxon>Eukaryota</taxon>
        <taxon>Fungi</taxon>
        <taxon>Dikarya</taxon>
        <taxon>Basidiomycota</taxon>
        <taxon>Agaricomycotina</taxon>
        <taxon>Agaricomycetes</taxon>
        <taxon>Agaricomycetidae</taxon>
        <taxon>Agaricales</taxon>
        <taxon>Marasmiineae</taxon>
        <taxon>Mycenaceae</taxon>
        <taxon>Mycena</taxon>
    </lineage>
</organism>
<feature type="compositionally biased region" description="Basic residues" evidence="1">
    <location>
        <begin position="1"/>
        <end position="10"/>
    </location>
</feature>
<proteinExistence type="predicted"/>
<protein>
    <submittedName>
        <fullName evidence="2">Uncharacterized protein</fullName>
    </submittedName>
</protein>
<dbReference type="AlphaFoldDB" id="A0AAD6UIR8"/>
<dbReference type="EMBL" id="JARJCN010000001">
    <property type="protein sequence ID" value="KAJ7103999.1"/>
    <property type="molecule type" value="Genomic_DNA"/>
</dbReference>
<evidence type="ECO:0000313" key="3">
    <source>
        <dbReference type="Proteomes" id="UP001222325"/>
    </source>
</evidence>
<gene>
    <name evidence="2" type="ORF">B0H15DRAFT_808018</name>
</gene>
<sequence length="177" mass="20323">MSAIRRKRFPSRLPLNEPPPLQGTSVDGHRTPLYALAWVCRPRQFYTNLGGGTIGTISSRNYRDLVFQKWDAPELSFSFQPIPVLERDGNYYLIALFNRAGAKHLTRVLDVASDNVIHAARIAMGVDQNPSIEKTLQWFRYPLDWVRSETTDEELRRLFQLDRELLEKSVEESGSTS</sequence>
<reference evidence="2" key="1">
    <citation type="submission" date="2023-03" db="EMBL/GenBank/DDBJ databases">
        <title>Massive genome expansion in bonnet fungi (Mycena s.s.) driven by repeated elements and novel gene families across ecological guilds.</title>
        <authorList>
            <consortium name="Lawrence Berkeley National Laboratory"/>
            <person name="Harder C.B."/>
            <person name="Miyauchi S."/>
            <person name="Viragh M."/>
            <person name="Kuo A."/>
            <person name="Thoen E."/>
            <person name="Andreopoulos B."/>
            <person name="Lu D."/>
            <person name="Skrede I."/>
            <person name="Drula E."/>
            <person name="Henrissat B."/>
            <person name="Morin E."/>
            <person name="Kohler A."/>
            <person name="Barry K."/>
            <person name="LaButti K."/>
            <person name="Morin E."/>
            <person name="Salamov A."/>
            <person name="Lipzen A."/>
            <person name="Mereny Z."/>
            <person name="Hegedus B."/>
            <person name="Baldrian P."/>
            <person name="Stursova M."/>
            <person name="Weitz H."/>
            <person name="Taylor A."/>
            <person name="Grigoriev I.V."/>
            <person name="Nagy L.G."/>
            <person name="Martin F."/>
            <person name="Kauserud H."/>
        </authorList>
    </citation>
    <scope>NUCLEOTIDE SEQUENCE</scope>
    <source>
        <strain evidence="2">CBHHK173m</strain>
    </source>
</reference>
<comment type="caution">
    <text evidence="2">The sequence shown here is derived from an EMBL/GenBank/DDBJ whole genome shotgun (WGS) entry which is preliminary data.</text>
</comment>
<accession>A0AAD6UIR8</accession>